<feature type="transmembrane region" description="Helical" evidence="9">
    <location>
        <begin position="59"/>
        <end position="82"/>
    </location>
</feature>
<name>A0A6I6DE22_9FIRM</name>
<keyword evidence="8" id="KW-0406">Ion transport</keyword>
<evidence type="ECO:0000256" key="5">
    <source>
        <dbReference type="ARBA" id="ARBA00022692"/>
    </source>
</evidence>
<organism evidence="10 11">
    <name type="scientific">Candidatus Syntrophocurvum alkaliphilum</name>
    <dbReference type="NCBI Taxonomy" id="2293317"/>
    <lineage>
        <taxon>Bacteria</taxon>
        <taxon>Bacillati</taxon>
        <taxon>Bacillota</taxon>
        <taxon>Clostridia</taxon>
        <taxon>Eubacteriales</taxon>
        <taxon>Syntrophomonadaceae</taxon>
        <taxon>Candidatus Syntrophocurvum</taxon>
    </lineage>
</organism>
<feature type="transmembrane region" description="Helical" evidence="9">
    <location>
        <begin position="6"/>
        <end position="25"/>
    </location>
</feature>
<dbReference type="AlphaFoldDB" id="A0A6I6DE22"/>
<accession>A0A6I6DE22</accession>
<evidence type="ECO:0000256" key="4">
    <source>
        <dbReference type="ARBA" id="ARBA00022475"/>
    </source>
</evidence>
<protein>
    <submittedName>
        <fullName evidence="10">Na(+) H(+) antiporter subunit F</fullName>
    </submittedName>
</protein>
<keyword evidence="6 9" id="KW-1133">Transmembrane helix</keyword>
<dbReference type="Pfam" id="PF04066">
    <property type="entry name" value="MrpF_PhaF"/>
    <property type="match status" value="1"/>
</dbReference>
<dbReference type="PANTHER" id="PTHR34702:SF1">
    <property type="entry name" value="NA(+)_H(+) ANTIPORTER SUBUNIT F"/>
    <property type="match status" value="1"/>
</dbReference>
<keyword evidence="8" id="KW-0050">Antiport</keyword>
<keyword evidence="11" id="KW-1185">Reference proteome</keyword>
<evidence type="ECO:0000256" key="3">
    <source>
        <dbReference type="ARBA" id="ARBA00022448"/>
    </source>
</evidence>
<evidence type="ECO:0000313" key="11">
    <source>
        <dbReference type="Proteomes" id="UP000426444"/>
    </source>
</evidence>
<proteinExistence type="inferred from homology"/>
<dbReference type="EMBL" id="CP046457">
    <property type="protein sequence ID" value="QGT99427.1"/>
    <property type="molecule type" value="Genomic_DNA"/>
</dbReference>
<feature type="transmembrane region" description="Helical" evidence="9">
    <location>
        <begin position="34"/>
        <end position="53"/>
    </location>
</feature>
<evidence type="ECO:0000256" key="9">
    <source>
        <dbReference type="SAM" id="Phobius"/>
    </source>
</evidence>
<dbReference type="PIRSF" id="PIRSF028784">
    <property type="entry name" value="MrpF"/>
    <property type="match status" value="1"/>
</dbReference>
<dbReference type="InterPro" id="IPR007208">
    <property type="entry name" value="MrpF/PhaF-like"/>
</dbReference>
<gene>
    <name evidence="10" type="ORF">SYNTR_0834</name>
</gene>
<keyword evidence="3 8" id="KW-0813">Transport</keyword>
<dbReference type="GO" id="GO:0015385">
    <property type="term" value="F:sodium:proton antiporter activity"/>
    <property type="evidence" value="ECO:0007669"/>
    <property type="project" value="TreeGrafter"/>
</dbReference>
<evidence type="ECO:0000256" key="1">
    <source>
        <dbReference type="ARBA" id="ARBA00004651"/>
    </source>
</evidence>
<evidence type="ECO:0000313" key="10">
    <source>
        <dbReference type="EMBL" id="QGT99427.1"/>
    </source>
</evidence>
<evidence type="ECO:0000256" key="7">
    <source>
        <dbReference type="ARBA" id="ARBA00023136"/>
    </source>
</evidence>
<dbReference type="Proteomes" id="UP000426444">
    <property type="component" value="Chromosome"/>
</dbReference>
<dbReference type="GO" id="GO:0005886">
    <property type="term" value="C:plasma membrane"/>
    <property type="evidence" value="ECO:0007669"/>
    <property type="project" value="UniProtKB-SubCell"/>
</dbReference>
<dbReference type="NCBIfam" id="NF009248">
    <property type="entry name" value="PRK12600.1"/>
    <property type="match status" value="1"/>
</dbReference>
<sequence>MLQLSLWIGLYAMVFSILLCLIRVINGPSTPDRVIALDAIGINLIGIIGLIMIMQETLAYVDVVLVLGILAFISSIALAKFLERGVVIDRNSD</sequence>
<dbReference type="RefSeq" id="WP_156203328.1">
    <property type="nucleotide sequence ID" value="NZ_CP046457.1"/>
</dbReference>
<evidence type="ECO:0000256" key="6">
    <source>
        <dbReference type="ARBA" id="ARBA00022989"/>
    </source>
</evidence>
<keyword evidence="5 9" id="KW-0812">Transmembrane</keyword>
<comment type="similarity">
    <text evidence="2 8">Belongs to the CPA3 antiporters (TC 2.A.63) subunit F family.</text>
</comment>
<reference evidence="11" key="1">
    <citation type="journal article" date="2019" name="Microbiology">
        <title>Complete Genome Sequence of an Uncultured Bacterium of the Candidate Phylum Bipolaricaulota.</title>
        <authorList>
            <person name="Kadnikov V.V."/>
            <person name="Mardanov A.V."/>
            <person name="Beletsky A.V."/>
            <person name="Frank Y.A."/>
            <person name="Karnachuk O.V."/>
            <person name="Ravin N.V."/>
        </authorList>
    </citation>
    <scope>NUCLEOTIDE SEQUENCE [LARGE SCALE GENOMIC DNA]</scope>
</reference>
<evidence type="ECO:0000256" key="8">
    <source>
        <dbReference type="PIRNR" id="PIRNR028784"/>
    </source>
</evidence>
<keyword evidence="7 8" id="KW-0472">Membrane</keyword>
<evidence type="ECO:0000256" key="2">
    <source>
        <dbReference type="ARBA" id="ARBA00009212"/>
    </source>
</evidence>
<keyword evidence="4 8" id="KW-1003">Cell membrane</keyword>
<comment type="subcellular location">
    <subcellularLocation>
        <location evidence="1 8">Cell membrane</location>
        <topology evidence="1 8">Multi-pass membrane protein</topology>
    </subcellularLocation>
</comment>
<dbReference type="OrthoDB" id="9799958at2"/>
<dbReference type="PANTHER" id="PTHR34702">
    <property type="entry name" value="NA(+)/H(+) ANTIPORTER SUBUNIT F1"/>
    <property type="match status" value="1"/>
</dbReference>
<dbReference type="KEGG" id="salq:SYNTR_0834"/>